<sequence>MKHRYITKKIRKTMKRSLRVRGGVNKTPKSFFRRAVSGLLTRKNHSKIVPYHHTSTSVISPYDPNDPPVYPSPRPSLETPESQSKSQSKKSKKTYHVMSIDDAIKIVESASQNKKIPLSTNKHHGRIGNYVPQMVNGNYVN</sequence>
<dbReference type="AlphaFoldDB" id="A0A6C0HTP6"/>
<evidence type="ECO:0000256" key="1">
    <source>
        <dbReference type="SAM" id="MobiDB-lite"/>
    </source>
</evidence>
<organism evidence="2">
    <name type="scientific">viral metagenome</name>
    <dbReference type="NCBI Taxonomy" id="1070528"/>
    <lineage>
        <taxon>unclassified sequences</taxon>
        <taxon>metagenomes</taxon>
        <taxon>organismal metagenomes</taxon>
    </lineage>
</organism>
<proteinExistence type="predicted"/>
<name>A0A6C0HTP6_9ZZZZ</name>
<evidence type="ECO:0000313" key="2">
    <source>
        <dbReference type="EMBL" id="QHT84128.1"/>
    </source>
</evidence>
<protein>
    <submittedName>
        <fullName evidence="2">Uncharacterized protein</fullName>
    </submittedName>
</protein>
<accession>A0A6C0HTP6</accession>
<feature type="region of interest" description="Disordered" evidence="1">
    <location>
        <begin position="43"/>
        <end position="96"/>
    </location>
</feature>
<reference evidence="2" key="1">
    <citation type="journal article" date="2020" name="Nature">
        <title>Giant virus diversity and host interactions through global metagenomics.</title>
        <authorList>
            <person name="Schulz F."/>
            <person name="Roux S."/>
            <person name="Paez-Espino D."/>
            <person name="Jungbluth S."/>
            <person name="Walsh D.A."/>
            <person name="Denef V.J."/>
            <person name="McMahon K.D."/>
            <person name="Konstantinidis K.T."/>
            <person name="Eloe-Fadrosh E.A."/>
            <person name="Kyrpides N.C."/>
            <person name="Woyke T."/>
        </authorList>
    </citation>
    <scope>NUCLEOTIDE SEQUENCE</scope>
    <source>
        <strain evidence="2">GVMAG-M-3300023184-16</strain>
    </source>
</reference>
<dbReference type="EMBL" id="MN740015">
    <property type="protein sequence ID" value="QHT84128.1"/>
    <property type="molecule type" value="Genomic_DNA"/>
</dbReference>
<feature type="compositionally biased region" description="Pro residues" evidence="1">
    <location>
        <begin position="64"/>
        <end position="74"/>
    </location>
</feature>